<dbReference type="AlphaFoldDB" id="A0A8S4S9P0"/>
<comment type="caution">
    <text evidence="1">The sequence shown here is derived from an EMBL/GenBank/DDBJ whole genome shotgun (WGS) entry which is preliminary data.</text>
</comment>
<dbReference type="EMBL" id="CAKXAJ010026000">
    <property type="protein sequence ID" value="CAH2249922.1"/>
    <property type="molecule type" value="Genomic_DNA"/>
</dbReference>
<sequence length="90" mass="10727">MDKFNNEYIRGTYKVAKIHEKLTESRLRWYGDVMRRDDDYMIKKVMNIEDGKRGRGRPPITWLRTIKNDIIASNTTQETSHNPHGVVQEY</sequence>
<protein>
    <submittedName>
        <fullName evidence="1">Jg837 protein</fullName>
    </submittedName>
</protein>
<proteinExistence type="predicted"/>
<gene>
    <name evidence="1" type="primary">jg837</name>
    <name evidence="1" type="ORF">PAEG_LOCUS21988</name>
</gene>
<name>A0A8S4S9P0_9NEOP</name>
<dbReference type="OrthoDB" id="424543at2759"/>
<accession>A0A8S4S9P0</accession>
<dbReference type="Proteomes" id="UP000838756">
    <property type="component" value="Unassembled WGS sequence"/>
</dbReference>
<organism evidence="1 2">
    <name type="scientific">Pararge aegeria aegeria</name>
    <dbReference type="NCBI Taxonomy" id="348720"/>
    <lineage>
        <taxon>Eukaryota</taxon>
        <taxon>Metazoa</taxon>
        <taxon>Ecdysozoa</taxon>
        <taxon>Arthropoda</taxon>
        <taxon>Hexapoda</taxon>
        <taxon>Insecta</taxon>
        <taxon>Pterygota</taxon>
        <taxon>Neoptera</taxon>
        <taxon>Endopterygota</taxon>
        <taxon>Lepidoptera</taxon>
        <taxon>Glossata</taxon>
        <taxon>Ditrysia</taxon>
        <taxon>Papilionoidea</taxon>
        <taxon>Nymphalidae</taxon>
        <taxon>Satyrinae</taxon>
        <taxon>Satyrini</taxon>
        <taxon>Parargina</taxon>
        <taxon>Pararge</taxon>
    </lineage>
</organism>
<reference evidence="1" key="1">
    <citation type="submission" date="2022-03" db="EMBL/GenBank/DDBJ databases">
        <authorList>
            <person name="Lindestad O."/>
        </authorList>
    </citation>
    <scope>NUCLEOTIDE SEQUENCE</scope>
</reference>
<evidence type="ECO:0000313" key="1">
    <source>
        <dbReference type="EMBL" id="CAH2249922.1"/>
    </source>
</evidence>
<evidence type="ECO:0000313" key="2">
    <source>
        <dbReference type="Proteomes" id="UP000838756"/>
    </source>
</evidence>
<keyword evidence="2" id="KW-1185">Reference proteome</keyword>